<reference evidence="2" key="1">
    <citation type="journal article" date="2014" name="Environ. Microbiol.">
        <title>Comparative genomics of the marine bacterial genus Glaciecola reveals the high degree of genomic diversity and genomic characteristic for cold adaptation.</title>
        <authorList>
            <person name="Qin Q.L."/>
            <person name="Xie B.B."/>
            <person name="Yu Y."/>
            <person name="Shu Y.L."/>
            <person name="Rong J.C."/>
            <person name="Zhang Y.J."/>
            <person name="Zhao D.L."/>
            <person name="Chen X.L."/>
            <person name="Zhang X.Y."/>
            <person name="Chen B."/>
            <person name="Zhou B.C."/>
            <person name="Zhang Y.Z."/>
        </authorList>
    </citation>
    <scope>NUCLEOTIDE SEQUENCE [LARGE SCALE GENOMIC DNA]</scope>
    <source>
        <strain evidence="2">ACAM 615</strain>
    </source>
</reference>
<evidence type="ECO:0000313" key="1">
    <source>
        <dbReference type="EMBL" id="GAC29912.1"/>
    </source>
</evidence>
<dbReference type="Proteomes" id="UP000006251">
    <property type="component" value="Unassembled WGS sequence"/>
</dbReference>
<name>K6ZHU0_9ALTE</name>
<dbReference type="InterPro" id="IPR036514">
    <property type="entry name" value="SGNH_hydro_sf"/>
</dbReference>
<dbReference type="STRING" id="1121922.GCA_000428905_00533"/>
<proteinExistence type="predicted"/>
<organism evidence="1 2">
    <name type="scientific">Brumicola pallidula DSM 14239 = ACAM 615</name>
    <dbReference type="NCBI Taxonomy" id="1121922"/>
    <lineage>
        <taxon>Bacteria</taxon>
        <taxon>Pseudomonadati</taxon>
        <taxon>Pseudomonadota</taxon>
        <taxon>Gammaproteobacteria</taxon>
        <taxon>Alteromonadales</taxon>
        <taxon>Alteromonadaceae</taxon>
        <taxon>Brumicola</taxon>
    </lineage>
</organism>
<dbReference type="Gene3D" id="3.40.50.1110">
    <property type="entry name" value="SGNH hydrolase"/>
    <property type="match status" value="1"/>
</dbReference>
<dbReference type="EMBL" id="BAEQ01000050">
    <property type="protein sequence ID" value="GAC29912.1"/>
    <property type="molecule type" value="Genomic_DNA"/>
</dbReference>
<sequence>MVVPVGVAFWFAEQQLPQIDLFVPDVLGLKNETSDKPKLTYRKDLKHLSNAGTYLMACVLYSVLCQQTPEGNIFSAGLEPAIALKLQKLSWLVTTGFYK</sequence>
<evidence type="ECO:0000313" key="2">
    <source>
        <dbReference type="Proteomes" id="UP000006251"/>
    </source>
</evidence>
<comment type="caution">
    <text evidence="1">The sequence shown here is derived from an EMBL/GenBank/DDBJ whole genome shotgun (WGS) entry which is preliminary data.</text>
</comment>
<accession>K6ZHU0</accession>
<dbReference type="AlphaFoldDB" id="K6ZHU0"/>
<dbReference type="GO" id="GO:0016788">
    <property type="term" value="F:hydrolase activity, acting on ester bonds"/>
    <property type="evidence" value="ECO:0007669"/>
    <property type="project" value="UniProtKB-ARBA"/>
</dbReference>
<protein>
    <submittedName>
        <fullName evidence="1">Uncharacterized protein</fullName>
    </submittedName>
</protein>
<keyword evidence="2" id="KW-1185">Reference proteome</keyword>
<gene>
    <name evidence="1" type="ORF">GPAL_3061</name>
</gene>